<dbReference type="GO" id="GO:0005506">
    <property type="term" value="F:iron ion binding"/>
    <property type="evidence" value="ECO:0007669"/>
    <property type="project" value="InterPro"/>
</dbReference>
<dbReference type="Gene3D" id="1.10.630.10">
    <property type="entry name" value="Cytochrome P450"/>
    <property type="match status" value="1"/>
</dbReference>
<dbReference type="EnsemblPlants" id="AES71343">
    <property type="protein sequence ID" value="AES71343"/>
    <property type="gene ID" value="MTR_3g072930"/>
</dbReference>
<dbReference type="PANTHER" id="PTHR47946:SF20">
    <property type="entry name" value="CYTOCHROME P450"/>
    <property type="match status" value="1"/>
</dbReference>
<name>G7J3K9_MEDTR</name>
<evidence type="ECO:0000313" key="9">
    <source>
        <dbReference type="EMBL" id="AES71343.1"/>
    </source>
</evidence>
<dbReference type="PaxDb" id="3880-AES71343"/>
<evidence type="ECO:0000256" key="3">
    <source>
        <dbReference type="ARBA" id="ARBA00022617"/>
    </source>
</evidence>
<keyword evidence="11" id="KW-1185">Reference proteome</keyword>
<evidence type="ECO:0000256" key="7">
    <source>
        <dbReference type="ARBA" id="ARBA00023033"/>
    </source>
</evidence>
<dbReference type="GO" id="GO:0004497">
    <property type="term" value="F:monooxygenase activity"/>
    <property type="evidence" value="ECO:0007669"/>
    <property type="project" value="UniProtKB-KW"/>
</dbReference>
<evidence type="ECO:0000256" key="6">
    <source>
        <dbReference type="ARBA" id="ARBA00023004"/>
    </source>
</evidence>
<organism evidence="9 11">
    <name type="scientific">Medicago truncatula</name>
    <name type="common">Barrel medic</name>
    <name type="synonym">Medicago tribuloides</name>
    <dbReference type="NCBI Taxonomy" id="3880"/>
    <lineage>
        <taxon>Eukaryota</taxon>
        <taxon>Viridiplantae</taxon>
        <taxon>Streptophyta</taxon>
        <taxon>Embryophyta</taxon>
        <taxon>Tracheophyta</taxon>
        <taxon>Spermatophyta</taxon>
        <taxon>Magnoliopsida</taxon>
        <taxon>eudicotyledons</taxon>
        <taxon>Gunneridae</taxon>
        <taxon>Pentapetalae</taxon>
        <taxon>rosids</taxon>
        <taxon>fabids</taxon>
        <taxon>Fabales</taxon>
        <taxon>Fabaceae</taxon>
        <taxon>Papilionoideae</taxon>
        <taxon>50 kb inversion clade</taxon>
        <taxon>NPAAA clade</taxon>
        <taxon>Hologalegina</taxon>
        <taxon>IRL clade</taxon>
        <taxon>Trifolieae</taxon>
        <taxon>Medicago</taxon>
    </lineage>
</organism>
<dbReference type="InterPro" id="IPR051996">
    <property type="entry name" value="Cytochrome_P450_78A"/>
</dbReference>
<dbReference type="GO" id="GO:0016705">
    <property type="term" value="F:oxidoreductase activity, acting on paired donors, with incorporation or reduction of molecular oxygen"/>
    <property type="evidence" value="ECO:0007669"/>
    <property type="project" value="InterPro"/>
</dbReference>
<evidence type="ECO:0000256" key="2">
    <source>
        <dbReference type="ARBA" id="ARBA00010617"/>
    </source>
</evidence>
<dbReference type="InterPro" id="IPR036396">
    <property type="entry name" value="Cyt_P450_sf"/>
</dbReference>
<dbReference type="GO" id="GO:0020037">
    <property type="term" value="F:heme binding"/>
    <property type="evidence" value="ECO:0007669"/>
    <property type="project" value="InterPro"/>
</dbReference>
<dbReference type="SUPFAM" id="SSF48264">
    <property type="entry name" value="Cytochrome P450"/>
    <property type="match status" value="1"/>
</dbReference>
<sequence length="106" mass="11968">MAAVHDVMVGEKHVPKGTTGMVNMWAITHDEKVYNEAKEFKTPFGAGRRVCPGKAMDLAFVHLWLAQLLHNFKWVPFDDSPVDLDECLMLSVEMKKPLLCKVVART</sequence>
<dbReference type="OMA" id="ATINLWV"/>
<dbReference type="PANTHER" id="PTHR47946">
    <property type="entry name" value="CYTOCHROME P450 78A7-RELATED"/>
    <property type="match status" value="1"/>
</dbReference>
<reference evidence="9 11" key="2">
    <citation type="journal article" date="2014" name="BMC Genomics">
        <title>An improved genome release (version Mt4.0) for the model legume Medicago truncatula.</title>
        <authorList>
            <person name="Tang H."/>
            <person name="Krishnakumar V."/>
            <person name="Bidwell S."/>
            <person name="Rosen B."/>
            <person name="Chan A."/>
            <person name="Zhou S."/>
            <person name="Gentzbittel L."/>
            <person name="Childs K.L."/>
            <person name="Yandell M."/>
            <person name="Gundlach H."/>
            <person name="Mayer K.F."/>
            <person name="Schwartz D.C."/>
            <person name="Town C.D."/>
        </authorList>
    </citation>
    <scope>GENOME REANNOTATION</scope>
    <source>
        <strain evidence="10 11">cv. Jemalong A17</strain>
    </source>
</reference>
<dbReference type="InterPro" id="IPR017972">
    <property type="entry name" value="Cyt_P450_CS"/>
</dbReference>
<dbReference type="eggNOG" id="KOG0156">
    <property type="taxonomic scope" value="Eukaryota"/>
</dbReference>
<dbReference type="PROSITE" id="PS00086">
    <property type="entry name" value="CYTOCHROME_P450"/>
    <property type="match status" value="1"/>
</dbReference>
<dbReference type="HOGENOM" id="CLU_001570_29_6_1"/>
<keyword evidence="7 8" id="KW-0503">Monooxygenase</keyword>
<dbReference type="InterPro" id="IPR001128">
    <property type="entry name" value="Cyt_P450"/>
</dbReference>
<dbReference type="Pfam" id="PF00067">
    <property type="entry name" value="p450"/>
    <property type="match status" value="1"/>
</dbReference>
<reference evidence="9 11" key="1">
    <citation type="journal article" date="2011" name="Nature">
        <title>The Medicago genome provides insight into the evolution of rhizobial symbioses.</title>
        <authorList>
            <person name="Young N.D."/>
            <person name="Debelle F."/>
            <person name="Oldroyd G.E."/>
            <person name="Geurts R."/>
            <person name="Cannon S.B."/>
            <person name="Udvardi M.K."/>
            <person name="Benedito V.A."/>
            <person name="Mayer K.F."/>
            <person name="Gouzy J."/>
            <person name="Schoof H."/>
            <person name="Van de Peer Y."/>
            <person name="Proost S."/>
            <person name="Cook D.R."/>
            <person name="Meyers B.C."/>
            <person name="Spannagl M."/>
            <person name="Cheung F."/>
            <person name="De Mita S."/>
            <person name="Krishnakumar V."/>
            <person name="Gundlach H."/>
            <person name="Zhou S."/>
            <person name="Mudge J."/>
            <person name="Bharti A.K."/>
            <person name="Murray J.D."/>
            <person name="Naoumkina M.A."/>
            <person name="Rosen B."/>
            <person name="Silverstein K.A."/>
            <person name="Tang H."/>
            <person name="Rombauts S."/>
            <person name="Zhao P.X."/>
            <person name="Zhou P."/>
            <person name="Barbe V."/>
            <person name="Bardou P."/>
            <person name="Bechner M."/>
            <person name="Bellec A."/>
            <person name="Berger A."/>
            <person name="Berges H."/>
            <person name="Bidwell S."/>
            <person name="Bisseling T."/>
            <person name="Choisne N."/>
            <person name="Couloux A."/>
            <person name="Denny R."/>
            <person name="Deshpande S."/>
            <person name="Dai X."/>
            <person name="Doyle J.J."/>
            <person name="Dudez A.M."/>
            <person name="Farmer A.D."/>
            <person name="Fouteau S."/>
            <person name="Franken C."/>
            <person name="Gibelin C."/>
            <person name="Gish J."/>
            <person name="Goldstein S."/>
            <person name="Gonzalez A.J."/>
            <person name="Green P.J."/>
            <person name="Hallab A."/>
            <person name="Hartog M."/>
            <person name="Hua A."/>
            <person name="Humphray S.J."/>
            <person name="Jeong D.H."/>
            <person name="Jing Y."/>
            <person name="Jocker A."/>
            <person name="Kenton S.M."/>
            <person name="Kim D.J."/>
            <person name="Klee K."/>
            <person name="Lai H."/>
            <person name="Lang C."/>
            <person name="Lin S."/>
            <person name="Macmil S.L."/>
            <person name="Magdelenat G."/>
            <person name="Matthews L."/>
            <person name="McCorrison J."/>
            <person name="Monaghan E.L."/>
            <person name="Mun J.H."/>
            <person name="Najar F.Z."/>
            <person name="Nicholson C."/>
            <person name="Noirot C."/>
            <person name="O'Bleness M."/>
            <person name="Paule C.R."/>
            <person name="Poulain J."/>
            <person name="Prion F."/>
            <person name="Qin B."/>
            <person name="Qu C."/>
            <person name="Retzel E.F."/>
            <person name="Riddle C."/>
            <person name="Sallet E."/>
            <person name="Samain S."/>
            <person name="Samson N."/>
            <person name="Sanders I."/>
            <person name="Saurat O."/>
            <person name="Scarpelli C."/>
            <person name="Schiex T."/>
            <person name="Segurens B."/>
            <person name="Severin A.J."/>
            <person name="Sherrier D.J."/>
            <person name="Shi R."/>
            <person name="Sims S."/>
            <person name="Singer S.R."/>
            <person name="Sinharoy S."/>
            <person name="Sterck L."/>
            <person name="Viollet A."/>
            <person name="Wang B.B."/>
            <person name="Wang K."/>
            <person name="Wang M."/>
            <person name="Wang X."/>
            <person name="Warfsmann J."/>
            <person name="Weissenbach J."/>
            <person name="White D.D."/>
            <person name="White J.D."/>
            <person name="Wiley G.B."/>
            <person name="Wincker P."/>
            <person name="Xing Y."/>
            <person name="Yang L."/>
            <person name="Yao Z."/>
            <person name="Ying F."/>
            <person name="Zhai J."/>
            <person name="Zhou L."/>
            <person name="Zuber A."/>
            <person name="Denarie J."/>
            <person name="Dixon R.A."/>
            <person name="May G.D."/>
            <person name="Schwartz D.C."/>
            <person name="Rogers J."/>
            <person name="Quetier F."/>
            <person name="Town C.D."/>
            <person name="Roe B.A."/>
        </authorList>
    </citation>
    <scope>NUCLEOTIDE SEQUENCE [LARGE SCALE GENOMIC DNA]</scope>
    <source>
        <strain evidence="9">A17</strain>
        <strain evidence="10 11">cv. Jemalong A17</strain>
    </source>
</reference>
<dbReference type="EMBL" id="CM001219">
    <property type="protein sequence ID" value="AES71343.1"/>
    <property type="molecule type" value="Genomic_DNA"/>
</dbReference>
<comment type="similarity">
    <text evidence="2 8">Belongs to the cytochrome P450 family.</text>
</comment>
<accession>G7J3K9</accession>
<evidence type="ECO:0000256" key="5">
    <source>
        <dbReference type="ARBA" id="ARBA00023002"/>
    </source>
</evidence>
<keyword evidence="3 8" id="KW-0349">Heme</keyword>
<dbReference type="AlphaFoldDB" id="G7J3K9"/>
<evidence type="ECO:0000313" key="11">
    <source>
        <dbReference type="Proteomes" id="UP000002051"/>
    </source>
</evidence>
<evidence type="ECO:0000256" key="1">
    <source>
        <dbReference type="ARBA" id="ARBA00001971"/>
    </source>
</evidence>
<dbReference type="STRING" id="3880.G7J3K9"/>
<keyword evidence="4 8" id="KW-0479">Metal-binding</keyword>
<gene>
    <name evidence="9" type="ordered locus">MTR_3g072930</name>
</gene>
<keyword evidence="5 8" id="KW-0560">Oxidoreductase</keyword>
<evidence type="ECO:0000313" key="10">
    <source>
        <dbReference type="EnsemblPlants" id="AES71343"/>
    </source>
</evidence>
<proteinExistence type="inferred from homology"/>
<comment type="cofactor">
    <cofactor evidence="1">
        <name>heme</name>
        <dbReference type="ChEBI" id="CHEBI:30413"/>
    </cofactor>
</comment>
<dbReference type="Proteomes" id="UP000002051">
    <property type="component" value="Chromosome 3"/>
</dbReference>
<keyword evidence="6 8" id="KW-0408">Iron</keyword>
<reference evidence="10" key="3">
    <citation type="submission" date="2015-04" db="UniProtKB">
        <authorList>
            <consortium name="EnsemblPlants"/>
        </authorList>
    </citation>
    <scope>IDENTIFICATION</scope>
    <source>
        <strain evidence="10">cv. Jemalong A17</strain>
    </source>
</reference>
<evidence type="ECO:0000256" key="8">
    <source>
        <dbReference type="RuleBase" id="RU000461"/>
    </source>
</evidence>
<evidence type="ECO:0000256" key="4">
    <source>
        <dbReference type="ARBA" id="ARBA00022723"/>
    </source>
</evidence>
<protein>
    <submittedName>
        <fullName evidence="9">Cytochrome P450 family protein</fullName>
    </submittedName>
</protein>